<evidence type="ECO:0000313" key="3">
    <source>
        <dbReference type="Proteomes" id="UP000789739"/>
    </source>
</evidence>
<dbReference type="OrthoDB" id="2290219at2759"/>
<gene>
    <name evidence="2" type="ORF">PBRASI_LOCUS10871</name>
</gene>
<feature type="region of interest" description="Disordered" evidence="1">
    <location>
        <begin position="1"/>
        <end position="23"/>
    </location>
</feature>
<dbReference type="EMBL" id="CAJVPI010003827">
    <property type="protein sequence ID" value="CAG8662669.1"/>
    <property type="molecule type" value="Genomic_DNA"/>
</dbReference>
<name>A0A9N9E7F6_9GLOM</name>
<keyword evidence="3" id="KW-1185">Reference proteome</keyword>
<dbReference type="AlphaFoldDB" id="A0A9N9E7F6"/>
<organism evidence="2 3">
    <name type="scientific">Paraglomus brasilianum</name>
    <dbReference type="NCBI Taxonomy" id="144538"/>
    <lineage>
        <taxon>Eukaryota</taxon>
        <taxon>Fungi</taxon>
        <taxon>Fungi incertae sedis</taxon>
        <taxon>Mucoromycota</taxon>
        <taxon>Glomeromycotina</taxon>
        <taxon>Glomeromycetes</taxon>
        <taxon>Paraglomerales</taxon>
        <taxon>Paraglomeraceae</taxon>
        <taxon>Paraglomus</taxon>
    </lineage>
</organism>
<dbReference type="Pfam" id="PF08284">
    <property type="entry name" value="RVP_2"/>
    <property type="match status" value="1"/>
</dbReference>
<evidence type="ECO:0000313" key="2">
    <source>
        <dbReference type="EMBL" id="CAG8662669.1"/>
    </source>
</evidence>
<evidence type="ECO:0000256" key="1">
    <source>
        <dbReference type="SAM" id="MobiDB-lite"/>
    </source>
</evidence>
<proteinExistence type="predicted"/>
<protein>
    <submittedName>
        <fullName evidence="2">2006_t:CDS:1</fullName>
    </submittedName>
</protein>
<comment type="caution">
    <text evidence="2">The sequence shown here is derived from an EMBL/GenBank/DDBJ whole genome shotgun (WGS) entry which is preliminary data.</text>
</comment>
<sequence length="104" mass="11752">MPSQQHQHCRPLSPNTDQLTPMELDQPVKTDGLEEQHTLLPTAKFVQLEENKEELLQFNGKINGNSTWILLNSGASRNFISKNFVQRHCLSQTPTAKVTVELAN</sequence>
<dbReference type="InterPro" id="IPR021109">
    <property type="entry name" value="Peptidase_aspartic_dom_sf"/>
</dbReference>
<accession>A0A9N9E7F6</accession>
<dbReference type="Gene3D" id="2.40.70.10">
    <property type="entry name" value="Acid Proteases"/>
    <property type="match status" value="1"/>
</dbReference>
<reference evidence="2" key="1">
    <citation type="submission" date="2021-06" db="EMBL/GenBank/DDBJ databases">
        <authorList>
            <person name="Kallberg Y."/>
            <person name="Tangrot J."/>
            <person name="Rosling A."/>
        </authorList>
    </citation>
    <scope>NUCLEOTIDE SEQUENCE</scope>
    <source>
        <strain evidence="2">BR232B</strain>
    </source>
</reference>
<dbReference type="Proteomes" id="UP000789739">
    <property type="component" value="Unassembled WGS sequence"/>
</dbReference>